<dbReference type="EMBL" id="QUSW01000008">
    <property type="protein sequence ID" value="RQP22006.1"/>
    <property type="molecule type" value="Genomic_DNA"/>
</dbReference>
<dbReference type="AlphaFoldDB" id="A0A3N7HLV2"/>
<dbReference type="OrthoDB" id="8678477at2"/>
<gene>
    <name evidence="2" type="ORF">DZC73_23590</name>
</gene>
<accession>A0A3N7HLV2</accession>
<dbReference type="InterPro" id="IPR042100">
    <property type="entry name" value="Bug_dom1"/>
</dbReference>
<dbReference type="PANTHER" id="PTHR42928:SF5">
    <property type="entry name" value="BLR1237 PROTEIN"/>
    <property type="match status" value="1"/>
</dbReference>
<dbReference type="Pfam" id="PF03401">
    <property type="entry name" value="TctC"/>
    <property type="match status" value="1"/>
</dbReference>
<dbReference type="PIRSF" id="PIRSF017082">
    <property type="entry name" value="YflP"/>
    <property type="match status" value="1"/>
</dbReference>
<proteinExistence type="inferred from homology"/>
<reference evidence="2 3" key="2">
    <citation type="submission" date="2018-12" db="EMBL/GenBank/DDBJ databases">
        <title>Rhizobacter gummiphilus sp. nov., a rubber-degrading bacterium isolated from the soil of a botanical garden in Japan.</title>
        <authorList>
            <person name="Shunsuke S.S."/>
        </authorList>
    </citation>
    <scope>NUCLEOTIDE SEQUENCE [LARGE SCALE GENOMIC DNA]</scope>
    <source>
        <strain evidence="2 3">S-16</strain>
    </source>
</reference>
<organism evidence="2 3">
    <name type="scientific">Piscinibacter terrae</name>
    <dbReference type="NCBI Taxonomy" id="2496871"/>
    <lineage>
        <taxon>Bacteria</taxon>
        <taxon>Pseudomonadati</taxon>
        <taxon>Pseudomonadota</taxon>
        <taxon>Betaproteobacteria</taxon>
        <taxon>Burkholderiales</taxon>
        <taxon>Sphaerotilaceae</taxon>
        <taxon>Piscinibacter</taxon>
    </lineage>
</organism>
<dbReference type="Gene3D" id="3.40.190.10">
    <property type="entry name" value="Periplasmic binding protein-like II"/>
    <property type="match status" value="1"/>
</dbReference>
<dbReference type="InterPro" id="IPR005064">
    <property type="entry name" value="BUG"/>
</dbReference>
<dbReference type="Gene3D" id="3.40.190.150">
    <property type="entry name" value="Bordetella uptake gene, domain 1"/>
    <property type="match status" value="1"/>
</dbReference>
<evidence type="ECO:0000313" key="3">
    <source>
        <dbReference type="Proteomes" id="UP000267464"/>
    </source>
</evidence>
<dbReference type="CDD" id="cd13578">
    <property type="entry name" value="PBP2_Bug27"/>
    <property type="match status" value="1"/>
</dbReference>
<dbReference type="SUPFAM" id="SSF53850">
    <property type="entry name" value="Periplasmic binding protein-like II"/>
    <property type="match status" value="1"/>
</dbReference>
<reference evidence="2 3" key="1">
    <citation type="submission" date="2018-08" db="EMBL/GenBank/DDBJ databases">
        <authorList>
            <person name="Khan S.A."/>
            <person name="Jeon C.O."/>
            <person name="Chun B.H."/>
            <person name="Jeong S.E."/>
        </authorList>
    </citation>
    <scope>NUCLEOTIDE SEQUENCE [LARGE SCALE GENOMIC DNA]</scope>
    <source>
        <strain evidence="2 3">S-16</strain>
    </source>
</reference>
<dbReference type="RefSeq" id="WP_124542846.1">
    <property type="nucleotide sequence ID" value="NZ_QUSW01000008.1"/>
</dbReference>
<dbReference type="Proteomes" id="UP000267464">
    <property type="component" value="Unassembled WGS sequence"/>
</dbReference>
<comment type="similarity">
    <text evidence="1">Belongs to the UPF0065 (bug) family.</text>
</comment>
<dbReference type="PANTHER" id="PTHR42928">
    <property type="entry name" value="TRICARBOXYLATE-BINDING PROTEIN"/>
    <property type="match status" value="1"/>
</dbReference>
<evidence type="ECO:0000256" key="1">
    <source>
        <dbReference type="ARBA" id="ARBA00006987"/>
    </source>
</evidence>
<name>A0A3N7HLV2_9BURK</name>
<evidence type="ECO:0000313" key="2">
    <source>
        <dbReference type="EMBL" id="RQP22006.1"/>
    </source>
</evidence>
<protein>
    <submittedName>
        <fullName evidence="2">Tripartite tricarboxylate transporter substrate binding protein</fullName>
    </submittedName>
</protein>
<keyword evidence="3" id="KW-1185">Reference proteome</keyword>
<comment type="caution">
    <text evidence="2">The sequence shown here is derived from an EMBL/GenBank/DDBJ whole genome shotgun (WGS) entry which is preliminary data.</text>
</comment>
<sequence>MKRRDLLLGVPALAVAPWSLAAGWPSAKPIRYVVPFAPGGTTDVLARLLAPKLQAAVGQNFIVDNRAGAGGVLGADAVAKSPPDGYTILGGTISTQAINPALQAKMPYNAERDLVPITMIGSTPNVVIVPASSPYKTMQDLLEDARRKPGRLTHSSAGTGTSQHMSGELLKQLAKVFIVHIPYRGSGPAIQDVIGGQVTMGIDTLVVAAPHIKSGALRALAVTTAKRARGFESIPTIAESGVPGYDVASWQSVHAPAGTPADITQQLSAEFAKAMKLPDVQDRFAFLGLEAQPMTPAELGAFETRERAKWAKVVKDGGIKPE</sequence>